<dbReference type="AlphaFoldDB" id="A0A9X5N0C5"/>
<dbReference type="EC" id="1.-.-.-" evidence="1"/>
<dbReference type="EMBL" id="LXLI01000040">
    <property type="protein sequence ID" value="OFC88614.1"/>
    <property type="molecule type" value="Genomic_DNA"/>
</dbReference>
<evidence type="ECO:0000313" key="1">
    <source>
        <dbReference type="EMBL" id="OFC88614.1"/>
    </source>
</evidence>
<evidence type="ECO:0000313" key="2">
    <source>
        <dbReference type="Proteomes" id="UP000175994"/>
    </source>
</evidence>
<name>A0A9X5N0C5_BACTU</name>
<sequence length="209" mass="23895">MSADRSYIIAAKTKTHYPGGMYISVDEPTRSLRSTTINGEKFILISGESHKTGQGGETLKHYEALEIFGQQVFGLENIPYRWSAQDLITLDKISYISEITSDQKNILIATGYRKWGMTNGTAAALLFRDIILKEKNKYRELYTPSRFHMNPSLKNFLVENANVVGHLIKGKLEIPQNVFVIYLTMKELSLILMDIEKELIRMQKVNFIL</sequence>
<comment type="caution">
    <text evidence="1">The sequence shown here is derived from an EMBL/GenBank/DDBJ whole genome shotgun (WGS) entry which is preliminary data.</text>
</comment>
<accession>A0A9X5N0C5</accession>
<reference evidence="1 2" key="1">
    <citation type="submission" date="2016-04" db="EMBL/GenBank/DDBJ databases">
        <title>Bacillus thuringiensis and Bacillus weihenstephanensis as novel biocontrol agents of wilt causing Verticillium species.</title>
        <authorList>
            <person name="Hollensteiner J."/>
            <person name="Wemheuer F."/>
            <person name="Harting R."/>
            <person name="Kolarzyk A."/>
            <person name="Diaz-Valerio S."/>
            <person name="Poehlein A."/>
            <person name="Brzuszkiewicz E."/>
            <person name="Nesemann K."/>
            <person name="Braus-Stromeyer S."/>
            <person name="Braus G."/>
            <person name="Daniel R."/>
            <person name="Liesegang H."/>
        </authorList>
    </citation>
    <scope>NUCLEOTIDE SEQUENCE [LARGE SCALE GENOMIC DNA]</scope>
    <source>
        <strain evidence="1 2">GOE4</strain>
    </source>
</reference>
<gene>
    <name evidence="1" type="primary">yhfW_2</name>
    <name evidence="1" type="ORF">BTGOE4_59370</name>
</gene>
<dbReference type="GO" id="GO:0016491">
    <property type="term" value="F:oxidoreductase activity"/>
    <property type="evidence" value="ECO:0007669"/>
    <property type="project" value="UniProtKB-KW"/>
</dbReference>
<proteinExistence type="predicted"/>
<dbReference type="Proteomes" id="UP000175994">
    <property type="component" value="Unassembled WGS sequence"/>
</dbReference>
<keyword evidence="1" id="KW-0560">Oxidoreductase</keyword>
<organism evidence="1 2">
    <name type="scientific">Bacillus thuringiensis</name>
    <dbReference type="NCBI Taxonomy" id="1428"/>
    <lineage>
        <taxon>Bacteria</taxon>
        <taxon>Bacillati</taxon>
        <taxon>Bacillota</taxon>
        <taxon>Bacilli</taxon>
        <taxon>Bacillales</taxon>
        <taxon>Bacillaceae</taxon>
        <taxon>Bacillus</taxon>
        <taxon>Bacillus cereus group</taxon>
    </lineage>
</organism>
<protein>
    <submittedName>
        <fullName evidence="1">Rieske 2Fe-2S iron-sulfur protein YhfW</fullName>
        <ecNumber evidence="1">1.-.-.-</ecNumber>
    </submittedName>
</protein>